<protein>
    <recommendedName>
        <fullName evidence="5">Beta/Gamma crystallin</fullName>
    </recommendedName>
</protein>
<evidence type="ECO:0000256" key="1">
    <source>
        <dbReference type="SAM" id="MobiDB-lite"/>
    </source>
</evidence>
<organism evidence="3 4">
    <name type="scientific">Cognatilysobacter xinjiangensis</name>
    <dbReference type="NCBI Taxonomy" id="546892"/>
    <lineage>
        <taxon>Bacteria</taxon>
        <taxon>Pseudomonadati</taxon>
        <taxon>Pseudomonadota</taxon>
        <taxon>Gammaproteobacteria</taxon>
        <taxon>Lysobacterales</taxon>
        <taxon>Lysobacteraceae</taxon>
        <taxon>Cognatilysobacter</taxon>
    </lineage>
</organism>
<dbReference type="EMBL" id="BMXY01000001">
    <property type="protein sequence ID" value="GGZ52429.1"/>
    <property type="molecule type" value="Genomic_DNA"/>
</dbReference>
<accession>A0ABQ3BN48</accession>
<reference evidence="4" key="1">
    <citation type="journal article" date="2019" name="Int. J. Syst. Evol. Microbiol.">
        <title>The Global Catalogue of Microorganisms (GCM) 10K type strain sequencing project: providing services to taxonomists for standard genome sequencing and annotation.</title>
        <authorList>
            <consortium name="The Broad Institute Genomics Platform"/>
            <consortium name="The Broad Institute Genome Sequencing Center for Infectious Disease"/>
            <person name="Wu L."/>
            <person name="Ma J."/>
        </authorList>
    </citation>
    <scope>NUCLEOTIDE SEQUENCE [LARGE SCALE GENOMIC DNA]</scope>
    <source>
        <strain evidence="4">KCTC 22558</strain>
    </source>
</reference>
<feature type="chain" id="PRO_5046613134" description="Beta/Gamma crystallin" evidence="2">
    <location>
        <begin position="23"/>
        <end position="143"/>
    </location>
</feature>
<evidence type="ECO:0000256" key="2">
    <source>
        <dbReference type="SAM" id="SignalP"/>
    </source>
</evidence>
<dbReference type="Proteomes" id="UP000643403">
    <property type="component" value="Unassembled WGS sequence"/>
</dbReference>
<feature type="region of interest" description="Disordered" evidence="1">
    <location>
        <begin position="22"/>
        <end position="54"/>
    </location>
</feature>
<evidence type="ECO:0008006" key="5">
    <source>
        <dbReference type="Google" id="ProtNLM"/>
    </source>
</evidence>
<feature type="compositionally biased region" description="Basic and acidic residues" evidence="1">
    <location>
        <begin position="23"/>
        <end position="44"/>
    </location>
</feature>
<gene>
    <name evidence="3" type="ORF">GCM10008101_01870</name>
</gene>
<sequence length="143" mass="15507">MSRKTIAACMVALMALSAAATAEAKKKDSDEPPSREVTGRKGVEGEIVGNEIPGSPFTKLEIGMSQKQVTDILGSKVQDDAECGQYFTGKSFIPFHFGGDKVRQECAYKGLGRLVFTNQSDFDGKAVLIKIEYDASEDGYRDD</sequence>
<name>A0ABQ3BN48_9GAMM</name>
<evidence type="ECO:0000313" key="4">
    <source>
        <dbReference type="Proteomes" id="UP000643403"/>
    </source>
</evidence>
<evidence type="ECO:0000313" key="3">
    <source>
        <dbReference type="EMBL" id="GGZ52429.1"/>
    </source>
</evidence>
<feature type="signal peptide" evidence="2">
    <location>
        <begin position="1"/>
        <end position="22"/>
    </location>
</feature>
<dbReference type="RefSeq" id="WP_189446460.1">
    <property type="nucleotide sequence ID" value="NZ_BMXY01000001.1"/>
</dbReference>
<proteinExistence type="predicted"/>
<keyword evidence="2" id="KW-0732">Signal</keyword>
<keyword evidence="4" id="KW-1185">Reference proteome</keyword>
<comment type="caution">
    <text evidence="3">The sequence shown here is derived from an EMBL/GenBank/DDBJ whole genome shotgun (WGS) entry which is preliminary data.</text>
</comment>